<keyword evidence="3" id="KW-1185">Reference proteome</keyword>
<dbReference type="Proteomes" id="UP000002630">
    <property type="component" value="Linkage Group LG02"/>
</dbReference>
<dbReference type="InterPro" id="IPR032675">
    <property type="entry name" value="LRR_dom_sf"/>
</dbReference>
<dbReference type="AlphaFoldDB" id="D7FM12"/>
<dbReference type="GO" id="GO:0031146">
    <property type="term" value="P:SCF-dependent proteasomal ubiquitin-dependent protein catabolic process"/>
    <property type="evidence" value="ECO:0007669"/>
    <property type="project" value="TreeGrafter"/>
</dbReference>
<accession>D7FM12</accession>
<dbReference type="InterPro" id="IPR006553">
    <property type="entry name" value="Leu-rich_rpt_Cys-con_subtyp"/>
</dbReference>
<protein>
    <submittedName>
        <fullName evidence="2">Hypothetical leucine rich repeat protein</fullName>
    </submittedName>
</protein>
<name>D7FM12_ECTSI</name>
<proteinExistence type="predicted"/>
<sequence length="707" mass="74824">MLRKGFGELEESSSAGGGDGAETDDHSGAPATRGRKCVLRGLAVCSAAVQDQAIARALELHGEGLQVLDLAGCRGLDASLTMEAVRSRCKRLVALDLSGGRSFEGRGRGEMGCAPSVAVPRCAVGGTSFEREVGLGLSRRHPSCSPSVASLSIPDNTHHRLHDYHLVSLLTGLGGRLLSLQLRDRPFITDEGIGAIAVACTQLQELDIGRRTGDTGNRMMRTGSITGQALATLSAAPCAPLLVCLGLRNRHCVGNMDLRALGTHFPSLRRLDLAGLVKVDDDVLRALASTLSLTHIDISRFHGNIRDVLDRHHPESRCPRHAHTANPRLPTHGAPQPGLVRHRAHRVSVSGVSALAVGSPELACISLHGTALADGAVRALCDACPRLRHINLSLTRVTERSLRLLAMKDSLRWVNVRCCSGIGNDAVTAKILANFRSRLSPPKHPRDRGTVLGMERPEPQSRTRAPSCSRRKPLGANSSGRSEDSSGCGGYQGERGKGRREAAIRQEGNGHELVAEEASAIQATAAEEEAVPSLAGEPAGASSRDHPPRPPPPPPLLPAGVGDLSLGRHRRRGGSGSSSMREGTKGGGGSGGTGSQDGGRGFAKGRGGGGERRVEEEAVVPFDWDTVPRGSGVGVLGSWKGFRGLSGDLVKNIIRELHPHAQVEFRPESDFLFGPHSRKNTHGYLVHTSKFGQAWVEFEVDGQGCVT</sequence>
<dbReference type="OrthoDB" id="629492at2759"/>
<feature type="compositionally biased region" description="Gly residues" evidence="1">
    <location>
        <begin position="585"/>
        <end position="608"/>
    </location>
</feature>
<gene>
    <name evidence="2" type="ORF">Esi_0163_0007</name>
</gene>
<dbReference type="PANTHER" id="PTHR13318">
    <property type="entry name" value="PARTNER OF PAIRED, ISOFORM B-RELATED"/>
    <property type="match status" value="1"/>
</dbReference>
<dbReference type="GO" id="GO:0019005">
    <property type="term" value="C:SCF ubiquitin ligase complex"/>
    <property type="evidence" value="ECO:0007669"/>
    <property type="project" value="TreeGrafter"/>
</dbReference>
<organism evidence="2 3">
    <name type="scientific">Ectocarpus siliculosus</name>
    <name type="common">Brown alga</name>
    <name type="synonym">Conferva siliculosa</name>
    <dbReference type="NCBI Taxonomy" id="2880"/>
    <lineage>
        <taxon>Eukaryota</taxon>
        <taxon>Sar</taxon>
        <taxon>Stramenopiles</taxon>
        <taxon>Ochrophyta</taxon>
        <taxon>PX clade</taxon>
        <taxon>Phaeophyceae</taxon>
        <taxon>Ectocarpales</taxon>
        <taxon>Ectocarpaceae</taxon>
        <taxon>Ectocarpus</taxon>
    </lineage>
</organism>
<feature type="region of interest" description="Disordered" evidence="1">
    <location>
        <begin position="438"/>
        <end position="511"/>
    </location>
</feature>
<evidence type="ECO:0000313" key="3">
    <source>
        <dbReference type="Proteomes" id="UP000002630"/>
    </source>
</evidence>
<dbReference type="Gene3D" id="3.80.10.10">
    <property type="entry name" value="Ribonuclease Inhibitor"/>
    <property type="match status" value="1"/>
</dbReference>
<reference evidence="2 3" key="1">
    <citation type="journal article" date="2010" name="Nature">
        <title>The Ectocarpus genome and the independent evolution of multicellularity in brown algae.</title>
        <authorList>
            <person name="Cock J.M."/>
            <person name="Sterck L."/>
            <person name="Rouze P."/>
            <person name="Scornet D."/>
            <person name="Allen A.E."/>
            <person name="Amoutzias G."/>
            <person name="Anthouard V."/>
            <person name="Artiguenave F."/>
            <person name="Aury J.M."/>
            <person name="Badger J.H."/>
            <person name="Beszteri B."/>
            <person name="Billiau K."/>
            <person name="Bonnet E."/>
            <person name="Bothwell J.H."/>
            <person name="Bowler C."/>
            <person name="Boyen C."/>
            <person name="Brownlee C."/>
            <person name="Carrano C.J."/>
            <person name="Charrier B."/>
            <person name="Cho G.Y."/>
            <person name="Coelho S.M."/>
            <person name="Collen J."/>
            <person name="Corre E."/>
            <person name="Da Silva C."/>
            <person name="Delage L."/>
            <person name="Delaroque N."/>
            <person name="Dittami S.M."/>
            <person name="Doulbeau S."/>
            <person name="Elias M."/>
            <person name="Farnham G."/>
            <person name="Gachon C.M."/>
            <person name="Gschloessl B."/>
            <person name="Heesch S."/>
            <person name="Jabbari K."/>
            <person name="Jubin C."/>
            <person name="Kawai H."/>
            <person name="Kimura K."/>
            <person name="Kloareg B."/>
            <person name="Kupper F.C."/>
            <person name="Lang D."/>
            <person name="Le Bail A."/>
            <person name="Leblanc C."/>
            <person name="Lerouge P."/>
            <person name="Lohr M."/>
            <person name="Lopez P.J."/>
            <person name="Martens C."/>
            <person name="Maumus F."/>
            <person name="Michel G."/>
            <person name="Miranda-Saavedra D."/>
            <person name="Morales J."/>
            <person name="Moreau H."/>
            <person name="Motomura T."/>
            <person name="Nagasato C."/>
            <person name="Napoli C.A."/>
            <person name="Nelson D.R."/>
            <person name="Nyvall-Collen P."/>
            <person name="Peters A.F."/>
            <person name="Pommier C."/>
            <person name="Potin P."/>
            <person name="Poulain J."/>
            <person name="Quesneville H."/>
            <person name="Read B."/>
            <person name="Rensing S.A."/>
            <person name="Ritter A."/>
            <person name="Rousvoal S."/>
            <person name="Samanta M."/>
            <person name="Samson G."/>
            <person name="Schroeder D.C."/>
            <person name="Segurens B."/>
            <person name="Strittmatter M."/>
            <person name="Tonon T."/>
            <person name="Tregear J.W."/>
            <person name="Valentin K."/>
            <person name="von Dassow P."/>
            <person name="Yamagishi T."/>
            <person name="Van de Peer Y."/>
            <person name="Wincker P."/>
        </authorList>
    </citation>
    <scope>NUCLEOTIDE SEQUENCE [LARGE SCALE GENOMIC DNA]</scope>
    <source>
        <strain evidence="3">Ec32 / CCAP1310/4</strain>
    </source>
</reference>
<dbReference type="EMBL" id="FN649727">
    <property type="protein sequence ID" value="CBJ29837.1"/>
    <property type="molecule type" value="Genomic_DNA"/>
</dbReference>
<feature type="compositionally biased region" description="Basic and acidic residues" evidence="1">
    <location>
        <begin position="494"/>
        <end position="511"/>
    </location>
</feature>
<evidence type="ECO:0000256" key="1">
    <source>
        <dbReference type="SAM" id="MobiDB-lite"/>
    </source>
</evidence>
<dbReference type="STRING" id="2880.D7FM12"/>
<dbReference type="SMART" id="SM00367">
    <property type="entry name" value="LRR_CC"/>
    <property type="match status" value="3"/>
</dbReference>
<feature type="region of interest" description="Disordered" evidence="1">
    <location>
        <begin position="525"/>
        <end position="616"/>
    </location>
</feature>
<dbReference type="EMBL" id="FN648164">
    <property type="protein sequence ID" value="CBJ29837.1"/>
    <property type="molecule type" value="Genomic_DNA"/>
</dbReference>
<dbReference type="SUPFAM" id="SSF52047">
    <property type="entry name" value="RNI-like"/>
    <property type="match status" value="1"/>
</dbReference>
<dbReference type="InParanoid" id="D7FM12"/>
<feature type="region of interest" description="Disordered" evidence="1">
    <location>
        <begin position="1"/>
        <end position="31"/>
    </location>
</feature>
<evidence type="ECO:0000313" key="2">
    <source>
        <dbReference type="EMBL" id="CBJ29837.1"/>
    </source>
</evidence>